<sequence>MYAIVGFEGLSGRWMLLKRYPFARLRICVLAWERCTGPIIVHDMNAIPASRRLAPSKGCRRILLTWVLTRSDTPLATLFPIDPGL</sequence>
<proteinExistence type="predicted"/>
<name>G2YR96_BOTF4</name>
<accession>G2YR96</accession>
<evidence type="ECO:0000313" key="2">
    <source>
        <dbReference type="Proteomes" id="UP000008177"/>
    </source>
</evidence>
<gene>
    <name evidence="1" type="ORF">BofuT4_uP128440.1</name>
</gene>
<reference evidence="2" key="1">
    <citation type="journal article" date="2011" name="PLoS Genet.">
        <title>Genomic analysis of the necrotrophic fungal pathogens Sclerotinia sclerotiorum and Botrytis cinerea.</title>
        <authorList>
            <person name="Amselem J."/>
            <person name="Cuomo C.A."/>
            <person name="van Kan J.A."/>
            <person name="Viaud M."/>
            <person name="Benito E.P."/>
            <person name="Couloux A."/>
            <person name="Coutinho P.M."/>
            <person name="de Vries R.P."/>
            <person name="Dyer P.S."/>
            <person name="Fillinger S."/>
            <person name="Fournier E."/>
            <person name="Gout L."/>
            <person name="Hahn M."/>
            <person name="Kohn L."/>
            <person name="Lapalu N."/>
            <person name="Plummer K.M."/>
            <person name="Pradier J.M."/>
            <person name="Quevillon E."/>
            <person name="Sharon A."/>
            <person name="Simon A."/>
            <person name="ten Have A."/>
            <person name="Tudzynski B."/>
            <person name="Tudzynski P."/>
            <person name="Wincker P."/>
            <person name="Andrew M."/>
            <person name="Anthouard V."/>
            <person name="Beever R.E."/>
            <person name="Beffa R."/>
            <person name="Benoit I."/>
            <person name="Bouzid O."/>
            <person name="Brault B."/>
            <person name="Chen Z."/>
            <person name="Choquer M."/>
            <person name="Collemare J."/>
            <person name="Cotton P."/>
            <person name="Danchin E.G."/>
            <person name="Da Silva C."/>
            <person name="Gautier A."/>
            <person name="Giraud C."/>
            <person name="Giraud T."/>
            <person name="Gonzalez C."/>
            <person name="Grossetete S."/>
            <person name="Guldener U."/>
            <person name="Henrissat B."/>
            <person name="Howlett B.J."/>
            <person name="Kodira C."/>
            <person name="Kretschmer M."/>
            <person name="Lappartient A."/>
            <person name="Leroch M."/>
            <person name="Levis C."/>
            <person name="Mauceli E."/>
            <person name="Neuveglise C."/>
            <person name="Oeser B."/>
            <person name="Pearson M."/>
            <person name="Poulain J."/>
            <person name="Poussereau N."/>
            <person name="Quesneville H."/>
            <person name="Rascle C."/>
            <person name="Schumacher J."/>
            <person name="Segurens B."/>
            <person name="Sexton A."/>
            <person name="Silva E."/>
            <person name="Sirven C."/>
            <person name="Soanes D.M."/>
            <person name="Talbot N.J."/>
            <person name="Templeton M."/>
            <person name="Yandava C."/>
            <person name="Yarden O."/>
            <person name="Zeng Q."/>
            <person name="Rollins J.A."/>
            <person name="Lebrun M.H."/>
            <person name="Dickman M."/>
        </authorList>
    </citation>
    <scope>NUCLEOTIDE SEQUENCE [LARGE SCALE GENOMIC DNA]</scope>
    <source>
        <strain evidence="2">T4</strain>
    </source>
</reference>
<evidence type="ECO:0000313" key="1">
    <source>
        <dbReference type="EMBL" id="CCD54144.1"/>
    </source>
</evidence>
<protein>
    <submittedName>
        <fullName evidence="1">Uncharacterized protein</fullName>
    </submittedName>
</protein>
<dbReference type="EMBL" id="FQ790350">
    <property type="protein sequence ID" value="CCD54144.1"/>
    <property type="molecule type" value="Genomic_DNA"/>
</dbReference>
<dbReference type="Proteomes" id="UP000008177">
    <property type="component" value="Unplaced contigs"/>
</dbReference>
<dbReference type="HOGENOM" id="CLU_2512379_0_0_1"/>
<dbReference type="AlphaFoldDB" id="G2YR96"/>
<organism evidence="1 2">
    <name type="scientific">Botryotinia fuckeliana (strain T4)</name>
    <name type="common">Noble rot fungus</name>
    <name type="synonym">Botrytis cinerea</name>
    <dbReference type="NCBI Taxonomy" id="999810"/>
    <lineage>
        <taxon>Eukaryota</taxon>
        <taxon>Fungi</taxon>
        <taxon>Dikarya</taxon>
        <taxon>Ascomycota</taxon>
        <taxon>Pezizomycotina</taxon>
        <taxon>Leotiomycetes</taxon>
        <taxon>Helotiales</taxon>
        <taxon>Sclerotiniaceae</taxon>
        <taxon>Botrytis</taxon>
    </lineage>
</organism>
<dbReference type="InParanoid" id="G2YR96"/>